<protein>
    <recommendedName>
        <fullName evidence="1">AAA+ ATPase domain-containing protein</fullName>
    </recommendedName>
</protein>
<evidence type="ECO:0000259" key="1">
    <source>
        <dbReference type="SMART" id="SM00382"/>
    </source>
</evidence>
<dbReference type="Proteomes" id="UP000235116">
    <property type="component" value="Chromosome"/>
</dbReference>
<gene>
    <name evidence="2" type="ORF">Kalk_14005</name>
</gene>
<name>A0A2K9LML0_9GAMM</name>
<proteinExistence type="predicted"/>
<reference evidence="3" key="1">
    <citation type="submission" date="2017-08" db="EMBL/GenBank/DDBJ databases">
        <title>Direct submision.</title>
        <authorList>
            <person name="Kim S.-J."/>
            <person name="Rhee S.-K."/>
        </authorList>
    </citation>
    <scope>NUCLEOTIDE SEQUENCE [LARGE SCALE GENOMIC DNA]</scope>
    <source>
        <strain evidence="3">GI5</strain>
    </source>
</reference>
<organism evidence="2 3">
    <name type="scientific">Ketobacter alkanivorans</name>
    <dbReference type="NCBI Taxonomy" id="1917421"/>
    <lineage>
        <taxon>Bacteria</taxon>
        <taxon>Pseudomonadati</taxon>
        <taxon>Pseudomonadota</taxon>
        <taxon>Gammaproteobacteria</taxon>
        <taxon>Pseudomonadales</taxon>
        <taxon>Ketobacteraceae</taxon>
        <taxon>Ketobacter</taxon>
    </lineage>
</organism>
<dbReference type="RefSeq" id="WP_101894843.1">
    <property type="nucleotide sequence ID" value="NZ_CP022684.1"/>
</dbReference>
<dbReference type="InterPro" id="IPR049945">
    <property type="entry name" value="AAA_22"/>
</dbReference>
<dbReference type="Pfam" id="PF13401">
    <property type="entry name" value="AAA_22"/>
    <property type="match status" value="1"/>
</dbReference>
<sequence>MMNRNTYPFVATGDVKHIFKILDDLRINYIEEGDTNCLITGESGSGKSELVKRYAAKYPRRELEEYTHIPVLYVQLSSPQTAKAFTQQVLAALGDPQGGRGIKTKEEGFSLIKKYCRECGVELIILDEMQTVIQNRSLGVIANITAWFKDLMNHSKVPVALVGMPWCLGVVKENDELDTRVGYRYYLETFRVSSRFSHFEKFLELFSAGYEFANDFSLLERETAYRLFAYSSGIIRAIRGQIIRAASLAEAAGKPIDLACFQDAIRSRGIKDHNNVFIMPVTELRLREIVNSSKWIQQKSYNKESFQSAEFKTYRLTKKLELIEADDD</sequence>
<dbReference type="SUPFAM" id="SSF52540">
    <property type="entry name" value="P-loop containing nucleoside triphosphate hydrolases"/>
    <property type="match status" value="1"/>
</dbReference>
<dbReference type="OrthoDB" id="6058098at2"/>
<dbReference type="SMART" id="SM00382">
    <property type="entry name" value="AAA"/>
    <property type="match status" value="1"/>
</dbReference>
<dbReference type="Gene3D" id="3.40.50.300">
    <property type="entry name" value="P-loop containing nucleotide triphosphate hydrolases"/>
    <property type="match status" value="1"/>
</dbReference>
<dbReference type="InterPro" id="IPR003593">
    <property type="entry name" value="AAA+_ATPase"/>
</dbReference>
<feature type="domain" description="AAA+ ATPase" evidence="1">
    <location>
        <begin position="33"/>
        <end position="165"/>
    </location>
</feature>
<dbReference type="KEGG" id="kak:Kalk_14005"/>
<dbReference type="EMBL" id="CP022684">
    <property type="protein sequence ID" value="AUM13467.1"/>
    <property type="molecule type" value="Genomic_DNA"/>
</dbReference>
<accession>A0A2K9LML0</accession>
<keyword evidence="3" id="KW-1185">Reference proteome</keyword>
<dbReference type="GO" id="GO:0016887">
    <property type="term" value="F:ATP hydrolysis activity"/>
    <property type="evidence" value="ECO:0007669"/>
    <property type="project" value="InterPro"/>
</dbReference>
<evidence type="ECO:0000313" key="3">
    <source>
        <dbReference type="Proteomes" id="UP000235116"/>
    </source>
</evidence>
<dbReference type="AlphaFoldDB" id="A0A2K9LML0"/>
<evidence type="ECO:0000313" key="2">
    <source>
        <dbReference type="EMBL" id="AUM13467.1"/>
    </source>
</evidence>
<dbReference type="InterPro" id="IPR027417">
    <property type="entry name" value="P-loop_NTPase"/>
</dbReference>